<dbReference type="SUPFAM" id="SSF47384">
    <property type="entry name" value="Homodimeric domain of signal transducing histidine kinase"/>
    <property type="match status" value="1"/>
</dbReference>
<dbReference type="PANTHER" id="PTHR43711">
    <property type="entry name" value="TWO-COMPONENT HISTIDINE KINASE"/>
    <property type="match status" value="1"/>
</dbReference>
<keyword evidence="10" id="KW-1185">Reference proteome</keyword>
<feature type="domain" description="Histidine kinase" evidence="6">
    <location>
        <begin position="145"/>
        <end position="363"/>
    </location>
</feature>
<dbReference type="Gene3D" id="3.30.450.20">
    <property type="entry name" value="PAS domain"/>
    <property type="match status" value="1"/>
</dbReference>
<dbReference type="InterPro" id="IPR036890">
    <property type="entry name" value="HATPase_C_sf"/>
</dbReference>
<comment type="caution">
    <text evidence="9">The sequence shown here is derived from an EMBL/GenBank/DDBJ whole genome shotgun (WGS) entry which is preliminary data.</text>
</comment>
<proteinExistence type="predicted"/>
<dbReference type="GO" id="GO:0016301">
    <property type="term" value="F:kinase activity"/>
    <property type="evidence" value="ECO:0007669"/>
    <property type="project" value="UniProtKB-KW"/>
</dbReference>
<dbReference type="InterPro" id="IPR004358">
    <property type="entry name" value="Sig_transdc_His_kin-like_C"/>
</dbReference>
<evidence type="ECO:0000256" key="5">
    <source>
        <dbReference type="ARBA" id="ARBA00023012"/>
    </source>
</evidence>
<dbReference type="PROSITE" id="PS50109">
    <property type="entry name" value="HIS_KIN"/>
    <property type="match status" value="1"/>
</dbReference>
<dbReference type="Proteomes" id="UP001168528">
    <property type="component" value="Unassembled WGS sequence"/>
</dbReference>
<evidence type="ECO:0000313" key="10">
    <source>
        <dbReference type="Proteomes" id="UP001168528"/>
    </source>
</evidence>
<dbReference type="PRINTS" id="PR00344">
    <property type="entry name" value="BCTRLSENSOR"/>
</dbReference>
<evidence type="ECO:0000259" key="7">
    <source>
        <dbReference type="PROSITE" id="PS50112"/>
    </source>
</evidence>
<feature type="domain" description="PAC" evidence="8">
    <location>
        <begin position="83"/>
        <end position="134"/>
    </location>
</feature>
<sequence length="363" mass="41239">MKNDMLFSQVFGNFVQQSPLAYFIFHPAKRQFIFLNQAFSQIGELSGDKIANNPILLLEMLHAEDSKHVQENYQQLLAGEDKTDIEFRIIIPEGTEKWIRVSAGRFTTMEGEQVLAGTAEDITKDKTYVNNLHKFAAKKNSILEILSHDLAGPLSVLQNMAGILARKMKPYENQEIDELIGMMAEACQRNVKLIRDFVANEFLESSAVVLNKQRINIVERLKQVMEEYKNSEHAIAKNFEFVYSNDPMLICIDDTKFMQVINNLFSNAIKFTPDHGTITLAVEEKEHTVLFVVKDTGIGIPAAWQPVLFDKFSIARRPGLRGEESTGLGMSIIKTLVNWHGGTIWFESEESKGTVFYIEIPKE</sequence>
<dbReference type="CDD" id="cd00130">
    <property type="entry name" value="PAS"/>
    <property type="match status" value="1"/>
</dbReference>
<keyword evidence="5" id="KW-0902">Two-component regulatory system</keyword>
<evidence type="ECO:0000259" key="6">
    <source>
        <dbReference type="PROSITE" id="PS50109"/>
    </source>
</evidence>
<dbReference type="RefSeq" id="WP_302037161.1">
    <property type="nucleotide sequence ID" value="NZ_JAUKPO010000004.1"/>
</dbReference>
<dbReference type="NCBIfam" id="TIGR00229">
    <property type="entry name" value="sensory_box"/>
    <property type="match status" value="1"/>
</dbReference>
<keyword evidence="3" id="KW-0808">Transferase</keyword>
<keyword evidence="4 9" id="KW-0418">Kinase</keyword>
<dbReference type="InterPro" id="IPR013655">
    <property type="entry name" value="PAS_fold_3"/>
</dbReference>
<evidence type="ECO:0000259" key="8">
    <source>
        <dbReference type="PROSITE" id="PS50113"/>
    </source>
</evidence>
<dbReference type="SUPFAM" id="SSF55785">
    <property type="entry name" value="PYP-like sensor domain (PAS domain)"/>
    <property type="match status" value="1"/>
</dbReference>
<evidence type="ECO:0000256" key="1">
    <source>
        <dbReference type="ARBA" id="ARBA00000085"/>
    </source>
</evidence>
<comment type="catalytic activity">
    <reaction evidence="1">
        <text>ATP + protein L-histidine = ADP + protein N-phospho-L-histidine.</text>
        <dbReference type="EC" id="2.7.13.3"/>
    </reaction>
</comment>
<dbReference type="EC" id="2.7.13.3" evidence="2"/>
<dbReference type="InterPro" id="IPR000014">
    <property type="entry name" value="PAS"/>
</dbReference>
<name>A0ABT8R2N1_9BACT</name>
<dbReference type="SMART" id="SM00387">
    <property type="entry name" value="HATPase_c"/>
    <property type="match status" value="1"/>
</dbReference>
<dbReference type="Gene3D" id="1.10.287.130">
    <property type="match status" value="1"/>
</dbReference>
<dbReference type="PANTHER" id="PTHR43711:SF26">
    <property type="entry name" value="SENSOR HISTIDINE KINASE RCSC"/>
    <property type="match status" value="1"/>
</dbReference>
<dbReference type="Pfam" id="PF02518">
    <property type="entry name" value="HATPase_c"/>
    <property type="match status" value="1"/>
</dbReference>
<dbReference type="PROSITE" id="PS50113">
    <property type="entry name" value="PAC"/>
    <property type="match status" value="1"/>
</dbReference>
<dbReference type="InterPro" id="IPR035965">
    <property type="entry name" value="PAS-like_dom_sf"/>
</dbReference>
<gene>
    <name evidence="9" type="ORF">Q0590_08845</name>
</gene>
<reference evidence="9" key="1">
    <citation type="submission" date="2023-07" db="EMBL/GenBank/DDBJ databases">
        <title>The genome sequence of Rhodocytophaga aerolata KACC 12507.</title>
        <authorList>
            <person name="Zhang X."/>
        </authorList>
    </citation>
    <scope>NUCLEOTIDE SEQUENCE</scope>
    <source>
        <strain evidence="9">KACC 12507</strain>
    </source>
</reference>
<dbReference type="InterPro" id="IPR050736">
    <property type="entry name" value="Sensor_HK_Regulatory"/>
</dbReference>
<evidence type="ECO:0000313" key="9">
    <source>
        <dbReference type="EMBL" id="MDO1446355.1"/>
    </source>
</evidence>
<dbReference type="Pfam" id="PF08447">
    <property type="entry name" value="PAS_3"/>
    <property type="match status" value="1"/>
</dbReference>
<dbReference type="SUPFAM" id="SSF55874">
    <property type="entry name" value="ATPase domain of HSP90 chaperone/DNA topoisomerase II/histidine kinase"/>
    <property type="match status" value="1"/>
</dbReference>
<accession>A0ABT8R2N1</accession>
<dbReference type="Gene3D" id="3.30.565.10">
    <property type="entry name" value="Histidine kinase-like ATPase, C-terminal domain"/>
    <property type="match status" value="1"/>
</dbReference>
<dbReference type="InterPro" id="IPR000700">
    <property type="entry name" value="PAS-assoc_C"/>
</dbReference>
<evidence type="ECO:0000256" key="2">
    <source>
        <dbReference type="ARBA" id="ARBA00012438"/>
    </source>
</evidence>
<dbReference type="InterPro" id="IPR036097">
    <property type="entry name" value="HisK_dim/P_sf"/>
</dbReference>
<dbReference type="InterPro" id="IPR005467">
    <property type="entry name" value="His_kinase_dom"/>
</dbReference>
<organism evidence="9 10">
    <name type="scientific">Rhodocytophaga aerolata</name>
    <dbReference type="NCBI Taxonomy" id="455078"/>
    <lineage>
        <taxon>Bacteria</taxon>
        <taxon>Pseudomonadati</taxon>
        <taxon>Bacteroidota</taxon>
        <taxon>Cytophagia</taxon>
        <taxon>Cytophagales</taxon>
        <taxon>Rhodocytophagaceae</taxon>
        <taxon>Rhodocytophaga</taxon>
    </lineage>
</organism>
<dbReference type="EMBL" id="JAUKPO010000004">
    <property type="protein sequence ID" value="MDO1446355.1"/>
    <property type="molecule type" value="Genomic_DNA"/>
</dbReference>
<feature type="domain" description="PAS" evidence="7">
    <location>
        <begin position="32"/>
        <end position="80"/>
    </location>
</feature>
<protein>
    <recommendedName>
        <fullName evidence="2">histidine kinase</fullName>
        <ecNumber evidence="2">2.7.13.3</ecNumber>
    </recommendedName>
</protein>
<dbReference type="InterPro" id="IPR003594">
    <property type="entry name" value="HATPase_dom"/>
</dbReference>
<evidence type="ECO:0000256" key="3">
    <source>
        <dbReference type="ARBA" id="ARBA00022679"/>
    </source>
</evidence>
<evidence type="ECO:0000256" key="4">
    <source>
        <dbReference type="ARBA" id="ARBA00022777"/>
    </source>
</evidence>
<dbReference type="PROSITE" id="PS50112">
    <property type="entry name" value="PAS"/>
    <property type="match status" value="1"/>
</dbReference>